<keyword evidence="3" id="KW-1185">Reference proteome</keyword>
<dbReference type="AlphaFoldDB" id="A0A1I2SB44"/>
<dbReference type="SUPFAM" id="SSF75304">
    <property type="entry name" value="Amidase signature (AS) enzymes"/>
    <property type="match status" value="1"/>
</dbReference>
<dbReference type="EMBL" id="FOPC01000004">
    <property type="protein sequence ID" value="SFG49583.1"/>
    <property type="molecule type" value="Genomic_DNA"/>
</dbReference>
<evidence type="ECO:0000313" key="2">
    <source>
        <dbReference type="EMBL" id="SFG49583.1"/>
    </source>
</evidence>
<dbReference type="InterPro" id="IPR036928">
    <property type="entry name" value="AS_sf"/>
</dbReference>
<protein>
    <submittedName>
        <fullName evidence="2">Asp-tRNAAsn/Glu-tRNAGln amidotransferase A subunit</fullName>
    </submittedName>
</protein>
<reference evidence="3" key="1">
    <citation type="submission" date="2016-10" db="EMBL/GenBank/DDBJ databases">
        <authorList>
            <person name="Varghese N."/>
            <person name="Submissions S."/>
        </authorList>
    </citation>
    <scope>NUCLEOTIDE SEQUENCE [LARGE SCALE GENOMIC DNA]</scope>
    <source>
        <strain evidence="3">DSM 19315</strain>
    </source>
</reference>
<organism evidence="2 3">
    <name type="scientific">Algoriphagus hitonicola</name>
    <dbReference type="NCBI Taxonomy" id="435880"/>
    <lineage>
        <taxon>Bacteria</taxon>
        <taxon>Pseudomonadati</taxon>
        <taxon>Bacteroidota</taxon>
        <taxon>Cytophagia</taxon>
        <taxon>Cytophagales</taxon>
        <taxon>Cyclobacteriaceae</taxon>
        <taxon>Algoriphagus</taxon>
    </lineage>
</organism>
<dbReference type="OrthoDB" id="9811471at2"/>
<proteinExistence type="predicted"/>
<dbReference type="Gene3D" id="3.90.1300.10">
    <property type="entry name" value="Amidase signature (AS) domain"/>
    <property type="match status" value="1"/>
</dbReference>
<dbReference type="RefSeq" id="WP_092790289.1">
    <property type="nucleotide sequence ID" value="NZ_FOPC01000004.1"/>
</dbReference>
<dbReference type="GO" id="GO:0016740">
    <property type="term" value="F:transferase activity"/>
    <property type="evidence" value="ECO:0007669"/>
    <property type="project" value="UniProtKB-KW"/>
</dbReference>
<evidence type="ECO:0000313" key="3">
    <source>
        <dbReference type="Proteomes" id="UP000199642"/>
    </source>
</evidence>
<keyword evidence="2" id="KW-0808">Transferase</keyword>
<evidence type="ECO:0000259" key="1">
    <source>
        <dbReference type="Pfam" id="PF01425"/>
    </source>
</evidence>
<gene>
    <name evidence="2" type="ORF">SAMN04487988_104188</name>
</gene>
<name>A0A1I2SB44_9BACT</name>
<sequence length="503" mass="55278">MKNFCYLAFACLILMACTPEKPPLSVEELGVSEIHQGFLSKEFTVEELVKAYISRIEKSDSLINAISIINPSAIIRARQLDQEFVKTGKLRPLHGIPILVKDNINTLGLPTTAGALALADFIPESDAFIIQKLEEAGAIVLAKTNMAEWAFSPMHSESSTQGITRNPYNLDHVPAGSSGGTGAGIAANFGTIGLGTDTGNSIRGPSSHNALVGFRTTLGLVSREGIVPLYLRNDVVGPMTRTVEDAVRMLDVIAGYDEKDPITKNSNGKIPESYQAFLDKNGLKGARIGVFRTLSENDPNPEISALFNQALLDMENLGAVILDSVNVDNFQELRQNQWCDQFQLDLEDFLQTYVKRDTMATLEDVIRVGTSSDFVRARMPSSNEKNETLDERPCGDAFTDPRRIAFREAIEKAMDSLNLDALVYPSWNHPAAQIDRFQEEYRGDNSQIIAPHTGQPAFTVPMGFVSGNLPAGLQFLGRMFDEGTLIRLTYSYEQGTNHRKAPN</sequence>
<dbReference type="STRING" id="435880.SAMN04487988_104188"/>
<dbReference type="PANTHER" id="PTHR42678:SF34">
    <property type="entry name" value="OS04G0183300 PROTEIN"/>
    <property type="match status" value="1"/>
</dbReference>
<dbReference type="Pfam" id="PF01425">
    <property type="entry name" value="Amidase"/>
    <property type="match status" value="1"/>
</dbReference>
<accession>A0A1I2SB44</accession>
<dbReference type="InterPro" id="IPR023631">
    <property type="entry name" value="Amidase_dom"/>
</dbReference>
<dbReference type="PANTHER" id="PTHR42678">
    <property type="entry name" value="AMIDASE"/>
    <property type="match status" value="1"/>
</dbReference>
<dbReference type="PROSITE" id="PS51257">
    <property type="entry name" value="PROKAR_LIPOPROTEIN"/>
    <property type="match status" value="1"/>
</dbReference>
<dbReference type="Proteomes" id="UP000199642">
    <property type="component" value="Unassembled WGS sequence"/>
</dbReference>
<feature type="domain" description="Amidase" evidence="1">
    <location>
        <begin position="47"/>
        <end position="485"/>
    </location>
</feature>